<dbReference type="Pfam" id="PF00432">
    <property type="entry name" value="Prenyltrans"/>
    <property type="match status" value="2"/>
</dbReference>
<comment type="caution">
    <text evidence="9">The sequence shown here is derived from an EMBL/GenBank/DDBJ whole genome shotgun (WGS) entry which is preliminary data.</text>
</comment>
<dbReference type="SUPFAM" id="SSF48239">
    <property type="entry name" value="Terpenoid cyclases/Protein prenyltransferases"/>
    <property type="match status" value="1"/>
</dbReference>
<keyword evidence="10" id="KW-1185">Reference proteome</keyword>
<evidence type="ECO:0000256" key="5">
    <source>
        <dbReference type="ARBA" id="ARBA00022723"/>
    </source>
</evidence>
<evidence type="ECO:0000313" key="9">
    <source>
        <dbReference type="EMBL" id="OWK05917.1"/>
    </source>
</evidence>
<proteinExistence type="inferred from homology"/>
<evidence type="ECO:0000256" key="4">
    <source>
        <dbReference type="ARBA" id="ARBA00022679"/>
    </source>
</evidence>
<comment type="cofactor">
    <cofactor evidence="1">
        <name>Zn(2+)</name>
        <dbReference type="ChEBI" id="CHEBI:29105"/>
    </cofactor>
</comment>
<evidence type="ECO:0000256" key="6">
    <source>
        <dbReference type="ARBA" id="ARBA00022737"/>
    </source>
</evidence>
<dbReference type="OrthoDB" id="24893at2759"/>
<accession>A0A212CIR5</accession>
<dbReference type="InterPro" id="IPR001330">
    <property type="entry name" value="Prenyltrans"/>
</dbReference>
<dbReference type="PANTHER" id="PTHR11774:SF4">
    <property type="entry name" value="GERANYLGERANYL TRANSFERASE TYPE-1 SUBUNIT BETA"/>
    <property type="match status" value="1"/>
</dbReference>
<keyword evidence="5" id="KW-0479">Metal-binding</keyword>
<dbReference type="GO" id="GO:0005953">
    <property type="term" value="C:CAAX-protein geranylgeranyltransferase complex"/>
    <property type="evidence" value="ECO:0007669"/>
    <property type="project" value="TreeGrafter"/>
</dbReference>
<feature type="domain" description="Prenyltransferase alpha-alpha toroid" evidence="8">
    <location>
        <begin position="65"/>
        <end position="160"/>
    </location>
</feature>
<dbReference type="Gene3D" id="1.50.10.20">
    <property type="match status" value="1"/>
</dbReference>
<evidence type="ECO:0000256" key="2">
    <source>
        <dbReference type="ARBA" id="ARBA00010497"/>
    </source>
</evidence>
<dbReference type="EMBL" id="MKHE01000019">
    <property type="protein sequence ID" value="OWK05917.1"/>
    <property type="molecule type" value="Genomic_DNA"/>
</dbReference>
<feature type="domain" description="Prenyltransferase alpha-alpha toroid" evidence="8">
    <location>
        <begin position="163"/>
        <end position="202"/>
    </location>
</feature>
<dbReference type="GO" id="GO:0004662">
    <property type="term" value="F:CAAX-protein geranylgeranyltransferase activity"/>
    <property type="evidence" value="ECO:0007669"/>
    <property type="project" value="TreeGrafter"/>
</dbReference>
<comment type="similarity">
    <text evidence="2">Belongs to the protein prenyltransferase subunit beta family.</text>
</comment>
<gene>
    <name evidence="9" type="ORF">Celaphus_00012941</name>
</gene>
<organism evidence="9 10">
    <name type="scientific">Cervus elaphus hippelaphus</name>
    <name type="common">European red deer</name>
    <dbReference type="NCBI Taxonomy" id="46360"/>
    <lineage>
        <taxon>Eukaryota</taxon>
        <taxon>Metazoa</taxon>
        <taxon>Chordata</taxon>
        <taxon>Craniata</taxon>
        <taxon>Vertebrata</taxon>
        <taxon>Euteleostomi</taxon>
        <taxon>Mammalia</taxon>
        <taxon>Eutheria</taxon>
        <taxon>Laurasiatheria</taxon>
        <taxon>Artiodactyla</taxon>
        <taxon>Ruminantia</taxon>
        <taxon>Pecora</taxon>
        <taxon>Cervidae</taxon>
        <taxon>Cervinae</taxon>
        <taxon>Cervus</taxon>
    </lineage>
</organism>
<keyword evidence="3" id="KW-0637">Prenyltransferase</keyword>
<feature type="non-terminal residue" evidence="9">
    <location>
        <position position="202"/>
    </location>
</feature>
<evidence type="ECO:0000256" key="3">
    <source>
        <dbReference type="ARBA" id="ARBA00022602"/>
    </source>
</evidence>
<evidence type="ECO:0000313" key="10">
    <source>
        <dbReference type="Proteomes" id="UP000242450"/>
    </source>
</evidence>
<evidence type="ECO:0000256" key="7">
    <source>
        <dbReference type="ARBA" id="ARBA00022833"/>
    </source>
</evidence>
<evidence type="ECO:0000259" key="8">
    <source>
        <dbReference type="Pfam" id="PF00432"/>
    </source>
</evidence>
<keyword evidence="6" id="KW-0677">Repeat</keyword>
<keyword evidence="4" id="KW-0808">Transferase</keyword>
<dbReference type="AlphaFoldDB" id="A0A212CIR5"/>
<dbReference type="GO" id="GO:0046872">
    <property type="term" value="F:metal ion binding"/>
    <property type="evidence" value="ECO:0007669"/>
    <property type="project" value="UniProtKB-KW"/>
</dbReference>
<sequence length="202" mass="22396">MAATEDERLDLLWDQHVQFFQGCLQEALWGRAAPDLALSPPQQTGCPRLTWSGAGLGRASGCGTCALSMFKMPASSDAANSDDITDWIYSLQGAGLKSHGGSTFCGIASLCLMGKLEAFPEIALNRMKRWCIMRQQNGYHERPNKPKDTYYFFWVGATVNFQYRGFVKWPDSHLDALHVHFGTCGLSLMKESCIHKVNPGLN</sequence>
<dbReference type="Proteomes" id="UP000242450">
    <property type="component" value="Chromosome 19"/>
</dbReference>
<keyword evidence="7" id="KW-0862">Zinc</keyword>
<dbReference type="InterPro" id="IPR045089">
    <property type="entry name" value="PGGT1B-like"/>
</dbReference>
<protein>
    <recommendedName>
        <fullName evidence="8">Prenyltransferase alpha-alpha toroid domain-containing protein</fullName>
    </recommendedName>
</protein>
<dbReference type="InterPro" id="IPR008930">
    <property type="entry name" value="Terpenoid_cyclase/PrenylTrfase"/>
</dbReference>
<name>A0A212CIR5_CEREH</name>
<reference evidence="9 10" key="1">
    <citation type="journal article" date="2018" name="Mol. Genet. Genomics">
        <title>The red deer Cervus elaphus genome CerEla1.0: sequencing, annotating, genes, and chromosomes.</title>
        <authorList>
            <person name="Bana N.A."/>
            <person name="Nyiri A."/>
            <person name="Nagy J."/>
            <person name="Frank K."/>
            <person name="Nagy T."/>
            <person name="Steger V."/>
            <person name="Schiller M."/>
            <person name="Lakatos P."/>
            <person name="Sugar L."/>
            <person name="Horn P."/>
            <person name="Barta E."/>
            <person name="Orosz L."/>
        </authorList>
    </citation>
    <scope>NUCLEOTIDE SEQUENCE [LARGE SCALE GENOMIC DNA]</scope>
    <source>
        <strain evidence="9">Hungarian</strain>
    </source>
</reference>
<evidence type="ECO:0000256" key="1">
    <source>
        <dbReference type="ARBA" id="ARBA00001947"/>
    </source>
</evidence>
<dbReference type="PANTHER" id="PTHR11774">
    <property type="entry name" value="GERANYLGERANYL TRANSFERASE TYPE BETA SUBUNIT"/>
    <property type="match status" value="1"/>
</dbReference>